<reference evidence="1" key="1">
    <citation type="submission" date="2022-04" db="EMBL/GenBank/DDBJ databases">
        <title>Jade perch genome.</title>
        <authorList>
            <person name="Chao B."/>
        </authorList>
    </citation>
    <scope>NUCLEOTIDE SEQUENCE</scope>
    <source>
        <strain evidence="1">CB-2022</strain>
    </source>
</reference>
<comment type="caution">
    <text evidence="1">The sequence shown here is derived from an EMBL/GenBank/DDBJ whole genome shotgun (WGS) entry which is preliminary data.</text>
</comment>
<dbReference type="Proteomes" id="UP000831701">
    <property type="component" value="Chromosome 7"/>
</dbReference>
<evidence type="ECO:0000313" key="2">
    <source>
        <dbReference type="Proteomes" id="UP000831701"/>
    </source>
</evidence>
<keyword evidence="2" id="KW-1185">Reference proteome</keyword>
<organism evidence="1 2">
    <name type="scientific">Scortum barcoo</name>
    <name type="common">barcoo grunter</name>
    <dbReference type="NCBI Taxonomy" id="214431"/>
    <lineage>
        <taxon>Eukaryota</taxon>
        <taxon>Metazoa</taxon>
        <taxon>Chordata</taxon>
        <taxon>Craniata</taxon>
        <taxon>Vertebrata</taxon>
        <taxon>Euteleostomi</taxon>
        <taxon>Actinopterygii</taxon>
        <taxon>Neopterygii</taxon>
        <taxon>Teleostei</taxon>
        <taxon>Neoteleostei</taxon>
        <taxon>Acanthomorphata</taxon>
        <taxon>Eupercaria</taxon>
        <taxon>Centrarchiformes</taxon>
        <taxon>Terapontoidei</taxon>
        <taxon>Terapontidae</taxon>
        <taxon>Scortum</taxon>
    </lineage>
</organism>
<protein>
    <submittedName>
        <fullName evidence="1">Uncharacterized protein</fullName>
    </submittedName>
</protein>
<proteinExistence type="predicted"/>
<accession>A0ACB8WR84</accession>
<sequence length="355" mass="40423">MANTALQSFNVFLTERLTAAAVDIFGFVEKTIIDYQEEVYRAQLENQRLQRLLDLVYKPQIRLHRADSRQIDLPTPTQEVCAQEQQIQKECIPTEANEEPVTLPLKEELTEPCTGSVEAPVRPAYSSITDTLTRIATVGEHEENEMPDDLTQAVAGGDHCEYKAPGSLTRVITVGKHLEFKMPSQVDQQLPPFGVSPVYTKRKNMFFCSICCQPFLKKVELKLHLAAHAADSLPKSSSKVFTCFLCGRVTDTRSQMICHMRTHTGEKPFACPICGNRYKVKGHMKEHMRTHTGERPYTCYIYGKSFNRSSTMSKHARIKHRENMPFKCMQCSQRFPLLVVLKQHMKTIHDVTLSV</sequence>
<name>A0ACB8WR84_9TELE</name>
<gene>
    <name evidence="1" type="ORF">L3Q82_025119</name>
</gene>
<dbReference type="EMBL" id="CM041537">
    <property type="protein sequence ID" value="KAI3370338.1"/>
    <property type="molecule type" value="Genomic_DNA"/>
</dbReference>
<evidence type="ECO:0000313" key="1">
    <source>
        <dbReference type="EMBL" id="KAI3370338.1"/>
    </source>
</evidence>